<comment type="caution">
    <text evidence="4">The sequence shown here is derived from an EMBL/GenBank/DDBJ whole genome shotgun (WGS) entry which is preliminary data.</text>
</comment>
<feature type="chain" id="PRO_5029687547" description="VWFA domain-containing protein" evidence="2">
    <location>
        <begin position="17"/>
        <end position="752"/>
    </location>
</feature>
<feature type="domain" description="VWFA" evidence="3">
    <location>
        <begin position="352"/>
        <end position="526"/>
    </location>
</feature>
<dbReference type="EMBL" id="VXIV02003457">
    <property type="protein sequence ID" value="KAF6016854.1"/>
    <property type="molecule type" value="Genomic_DNA"/>
</dbReference>
<evidence type="ECO:0000256" key="1">
    <source>
        <dbReference type="SAM" id="MobiDB-lite"/>
    </source>
</evidence>
<dbReference type="Proteomes" id="UP000593567">
    <property type="component" value="Unassembled WGS sequence"/>
</dbReference>
<feature type="compositionally biased region" description="Low complexity" evidence="1">
    <location>
        <begin position="310"/>
        <end position="338"/>
    </location>
</feature>
<dbReference type="InterPro" id="IPR013642">
    <property type="entry name" value="CLCA_N"/>
</dbReference>
<dbReference type="Pfam" id="PF00092">
    <property type="entry name" value="VWA"/>
    <property type="match status" value="1"/>
</dbReference>
<dbReference type="AlphaFoldDB" id="A0A7J7ITX7"/>
<evidence type="ECO:0000256" key="2">
    <source>
        <dbReference type="SAM" id="SignalP"/>
    </source>
</evidence>
<organism evidence="4 5">
    <name type="scientific">Bugula neritina</name>
    <name type="common">Brown bryozoan</name>
    <name type="synonym">Sertularia neritina</name>
    <dbReference type="NCBI Taxonomy" id="10212"/>
    <lineage>
        <taxon>Eukaryota</taxon>
        <taxon>Metazoa</taxon>
        <taxon>Spiralia</taxon>
        <taxon>Lophotrochozoa</taxon>
        <taxon>Bryozoa</taxon>
        <taxon>Gymnolaemata</taxon>
        <taxon>Cheilostomatida</taxon>
        <taxon>Flustrina</taxon>
        <taxon>Buguloidea</taxon>
        <taxon>Bugulidae</taxon>
        <taxon>Bugula</taxon>
    </lineage>
</organism>
<reference evidence="4" key="1">
    <citation type="submission" date="2020-06" db="EMBL/GenBank/DDBJ databases">
        <title>Draft genome of Bugula neritina, a colonial animal packing powerful symbionts and potential medicines.</title>
        <authorList>
            <person name="Rayko M."/>
        </authorList>
    </citation>
    <scope>NUCLEOTIDE SEQUENCE [LARGE SCALE GENOMIC DNA]</scope>
    <source>
        <strain evidence="4">Kwan_BN1</strain>
    </source>
</reference>
<keyword evidence="2" id="KW-0732">Signal</keyword>
<dbReference type="Pfam" id="PF08434">
    <property type="entry name" value="CLCA"/>
    <property type="match status" value="1"/>
</dbReference>
<dbReference type="InterPro" id="IPR036465">
    <property type="entry name" value="vWFA_dom_sf"/>
</dbReference>
<dbReference type="Gene3D" id="3.40.50.410">
    <property type="entry name" value="von Willebrand factor, type A domain"/>
    <property type="match status" value="1"/>
</dbReference>
<sequence>MLVIILLVGLLAPVTGNIGNTRQKITLSDDGGYGNILIAIDESIPEDLDLLLGLQAHYTAASTALLTATEDQVYFHNITILVPSTWTTSNSWLTANGESVETANILVAPPNIMWGDTPYTLQPGGCGEEGDFTHLTAFYVKGAASSNLYPEKRLVREFAHLKWGLFNEDAHVNDVNSSNFYMFNTVIKPTQCQTDGIYGSSTDLATEQACNNVNETSQSPSPTCTFRPKPDHTSANTSLMYAEYLPSIYGFCTKDTHNKLALNKHNEICEQKSAWEVMQGLPDFAFDHLEIRGSVTVNPPTFTIIQAGATPPTTTQSTTSPTSTTTKATTTTVSTTSQTTTLEPSVECPQDIVCLLLDVSGSMSNYNRIGKLASAVTSYILYHLRNNTAVGIVSFSSTATVNAPMTLLSSDQARKDLIAFIPTVAFGTTGIGNGLLKCSEILNNYSEEDLDRSRIVLFSDGQETNQPYVVDVLPGVKADGILVDTMLYSQSADNVLMEIATETGGKSFFANDDGSKTSINLFLAETAYRDCDTASTVLINAQVPINASESSYTDKVSFDITIGMETILIFSYSNDINVEVVTGNGNNVLVTKDSSINLIIAKLFGDMSGSYANYTITKVSSHLDEEVIVTVTSQPIPNVLPISIYTRTDGNAINFSSQSTVRIYTSVYQGYTPVLNLQVTSVIETADGTQLHLPSSDSGFGMDSTANDGIYTATLLPHEFSGSGYYSLQMEVNGEGLQPDCVQTVEDRVWEL</sequence>
<feature type="signal peptide" evidence="2">
    <location>
        <begin position="1"/>
        <end position="16"/>
    </location>
</feature>
<dbReference type="PANTHER" id="PTHR10579">
    <property type="entry name" value="CALCIUM-ACTIVATED CHLORIDE CHANNEL REGULATOR"/>
    <property type="match status" value="1"/>
</dbReference>
<evidence type="ECO:0000313" key="5">
    <source>
        <dbReference type="Proteomes" id="UP000593567"/>
    </source>
</evidence>
<evidence type="ECO:0000313" key="4">
    <source>
        <dbReference type="EMBL" id="KAF6016854.1"/>
    </source>
</evidence>
<evidence type="ECO:0000259" key="3">
    <source>
        <dbReference type="PROSITE" id="PS50234"/>
    </source>
</evidence>
<proteinExistence type="predicted"/>
<gene>
    <name evidence="4" type="ORF">EB796_024835</name>
</gene>
<dbReference type="PROSITE" id="PS50234">
    <property type="entry name" value="VWFA"/>
    <property type="match status" value="1"/>
</dbReference>
<dbReference type="SMART" id="SM00327">
    <property type="entry name" value="VWA"/>
    <property type="match status" value="1"/>
</dbReference>
<dbReference type="OrthoDB" id="10021899at2759"/>
<accession>A0A7J7ITX7</accession>
<dbReference type="InterPro" id="IPR002035">
    <property type="entry name" value="VWF_A"/>
</dbReference>
<feature type="region of interest" description="Disordered" evidence="1">
    <location>
        <begin position="306"/>
        <end position="338"/>
    </location>
</feature>
<dbReference type="CDD" id="cd00198">
    <property type="entry name" value="vWFA"/>
    <property type="match status" value="1"/>
</dbReference>
<protein>
    <recommendedName>
        <fullName evidence="3">VWFA domain-containing protein</fullName>
    </recommendedName>
</protein>
<name>A0A7J7ITX7_BUGNE</name>
<dbReference type="SUPFAM" id="SSF53300">
    <property type="entry name" value="vWA-like"/>
    <property type="match status" value="1"/>
</dbReference>
<dbReference type="PANTHER" id="PTHR10579:SF177">
    <property type="entry name" value="CALCIUM-ACTIVATED CHLORIDE CHANNEL REGULATOR 4-LIKE PROTEIN"/>
    <property type="match status" value="1"/>
</dbReference>
<keyword evidence="5" id="KW-1185">Reference proteome</keyword>
<dbReference type="InterPro" id="IPR051266">
    <property type="entry name" value="CLCR"/>
</dbReference>